<dbReference type="Proteomes" id="UP001365542">
    <property type="component" value="Unassembled WGS sequence"/>
</dbReference>
<sequence length="260" mass="27040">MHYSTFATALLAMSVATCYGQLHARYPLFDNVSVEVEIGNGNGNNNGNGNGVANNKPGTGPVVLQPIVQTIPDRRTLVTSPILATKSTPVIAFAAMATPATPTTIKAVATPNIPVAKAIPNSGQAASGKANRRRSGRLIARNPALENVGVKLKIGNGNGLNNGNGNGVGNGWPTNVAPIPVPTAGAPAIRSVPTALAMDGLPPNDEPTSSKESAKEVPGSHPSDASSESGTQHIKKRYHGRYGRDCAWSGFLFFHFRMCI</sequence>
<evidence type="ECO:0000313" key="4">
    <source>
        <dbReference type="Proteomes" id="UP001365542"/>
    </source>
</evidence>
<proteinExistence type="predicted"/>
<comment type="caution">
    <text evidence="3">The sequence shown here is derived from an EMBL/GenBank/DDBJ whole genome shotgun (WGS) entry which is preliminary data.</text>
</comment>
<gene>
    <name evidence="3" type="ORF">TWF694_005286</name>
</gene>
<evidence type="ECO:0000256" key="1">
    <source>
        <dbReference type="SAM" id="MobiDB-lite"/>
    </source>
</evidence>
<dbReference type="AlphaFoldDB" id="A0AAV9WU87"/>
<reference evidence="3 4" key="1">
    <citation type="submission" date="2019-10" db="EMBL/GenBank/DDBJ databases">
        <authorList>
            <person name="Palmer J.M."/>
        </authorList>
    </citation>
    <scope>NUCLEOTIDE SEQUENCE [LARGE SCALE GENOMIC DNA]</scope>
    <source>
        <strain evidence="3 4">TWF694</strain>
    </source>
</reference>
<feature type="region of interest" description="Disordered" evidence="1">
    <location>
        <begin position="196"/>
        <end position="232"/>
    </location>
</feature>
<dbReference type="EMBL" id="JAVHJO010000017">
    <property type="protein sequence ID" value="KAK6525140.1"/>
    <property type="molecule type" value="Genomic_DNA"/>
</dbReference>
<accession>A0AAV9WU87</accession>
<evidence type="ECO:0000313" key="3">
    <source>
        <dbReference type="EMBL" id="KAK6525140.1"/>
    </source>
</evidence>
<organism evidence="3 4">
    <name type="scientific">Orbilia ellipsospora</name>
    <dbReference type="NCBI Taxonomy" id="2528407"/>
    <lineage>
        <taxon>Eukaryota</taxon>
        <taxon>Fungi</taxon>
        <taxon>Dikarya</taxon>
        <taxon>Ascomycota</taxon>
        <taxon>Pezizomycotina</taxon>
        <taxon>Orbiliomycetes</taxon>
        <taxon>Orbiliales</taxon>
        <taxon>Orbiliaceae</taxon>
        <taxon>Orbilia</taxon>
    </lineage>
</organism>
<keyword evidence="4" id="KW-1185">Reference proteome</keyword>
<keyword evidence="2" id="KW-0732">Signal</keyword>
<feature type="compositionally biased region" description="Polar residues" evidence="1">
    <location>
        <begin position="223"/>
        <end position="232"/>
    </location>
</feature>
<protein>
    <submittedName>
        <fullName evidence="3">Uncharacterized protein</fullName>
    </submittedName>
</protein>
<name>A0AAV9WU87_9PEZI</name>
<evidence type="ECO:0000256" key="2">
    <source>
        <dbReference type="SAM" id="SignalP"/>
    </source>
</evidence>
<feature type="chain" id="PRO_5043709916" evidence="2">
    <location>
        <begin position="21"/>
        <end position="260"/>
    </location>
</feature>
<feature type="signal peptide" evidence="2">
    <location>
        <begin position="1"/>
        <end position="20"/>
    </location>
</feature>